<name>A0AAP0HJK8_9MAGN</name>
<dbReference type="AlphaFoldDB" id="A0AAP0HJK8"/>
<proteinExistence type="predicted"/>
<dbReference type="Proteomes" id="UP001420932">
    <property type="component" value="Unassembled WGS sequence"/>
</dbReference>
<keyword evidence="2" id="KW-1185">Reference proteome</keyword>
<accession>A0AAP0HJK8</accession>
<sequence>MALVLTRPNILQSIPRESGQNTMIQSNQFYLSILDPYLANLMKNWMKPLKLELGIRKAEIYVVYES</sequence>
<evidence type="ECO:0000313" key="1">
    <source>
        <dbReference type="EMBL" id="KAK9087147.1"/>
    </source>
</evidence>
<evidence type="ECO:0000313" key="2">
    <source>
        <dbReference type="Proteomes" id="UP001420932"/>
    </source>
</evidence>
<gene>
    <name evidence="1" type="ORF">Syun_029541</name>
</gene>
<organism evidence="1 2">
    <name type="scientific">Stephania yunnanensis</name>
    <dbReference type="NCBI Taxonomy" id="152371"/>
    <lineage>
        <taxon>Eukaryota</taxon>
        <taxon>Viridiplantae</taxon>
        <taxon>Streptophyta</taxon>
        <taxon>Embryophyta</taxon>
        <taxon>Tracheophyta</taxon>
        <taxon>Spermatophyta</taxon>
        <taxon>Magnoliopsida</taxon>
        <taxon>Ranunculales</taxon>
        <taxon>Menispermaceae</taxon>
        <taxon>Menispermoideae</taxon>
        <taxon>Cissampelideae</taxon>
        <taxon>Stephania</taxon>
    </lineage>
</organism>
<comment type="caution">
    <text evidence="1">The sequence shown here is derived from an EMBL/GenBank/DDBJ whole genome shotgun (WGS) entry which is preliminary data.</text>
</comment>
<reference evidence="1 2" key="1">
    <citation type="submission" date="2024-01" db="EMBL/GenBank/DDBJ databases">
        <title>Genome assemblies of Stephania.</title>
        <authorList>
            <person name="Yang L."/>
        </authorList>
    </citation>
    <scope>NUCLEOTIDE SEQUENCE [LARGE SCALE GENOMIC DNA]</scope>
    <source>
        <strain evidence="1">YNDBR</strain>
        <tissue evidence="1">Leaf</tissue>
    </source>
</reference>
<protein>
    <submittedName>
        <fullName evidence="1">Uncharacterized protein</fullName>
    </submittedName>
</protein>
<dbReference type="EMBL" id="JBBNAF010000013">
    <property type="protein sequence ID" value="KAK9087147.1"/>
    <property type="molecule type" value="Genomic_DNA"/>
</dbReference>